<keyword evidence="2" id="KW-1185">Reference proteome</keyword>
<reference evidence="1" key="2">
    <citation type="submission" date="2020-09" db="EMBL/GenBank/DDBJ databases">
        <authorList>
            <person name="Sun Q."/>
            <person name="Kim S."/>
        </authorList>
    </citation>
    <scope>NUCLEOTIDE SEQUENCE</scope>
    <source>
        <strain evidence="1">KCTC 22169</strain>
    </source>
</reference>
<protein>
    <recommendedName>
        <fullName evidence="3">DUF3549 domain-containing protein</fullName>
    </recommendedName>
</protein>
<sequence>MTQAKSLAEFLDHSGARYRVFDLGSQLRKVGKDDWQRFNAGEAYPYPHLGHAWLVLLMWNPDDTDQHSIWFMKLPLDEQAGLPVAVLTDVLNRIHKALATRDPKERQRLLTDHPYQFTPGPGKMAALHARASRLLGAAHSEHHGPARDYLLQSSTTDDWQSLGLQGIADVLERMNDSDARALAKRLPELPPEPRIAVLEALEHHTPALPLVEGIIKQANEHQDPALDTAALRALSQSDATGLVREFTATALNRHPDHLDLVLVVLTRHPGLLEDTDLSLVALDRLAHLADQDGFNRVVQGLALQPRLSGLVLKVLRHPNRSEQLARAIGGLIDASRSVQ</sequence>
<reference evidence="1" key="1">
    <citation type="journal article" date="2014" name="Int. J. Syst. Evol. Microbiol.">
        <title>Complete genome sequence of Corynebacterium casei LMG S-19264T (=DSM 44701T), isolated from a smear-ripened cheese.</title>
        <authorList>
            <consortium name="US DOE Joint Genome Institute (JGI-PGF)"/>
            <person name="Walter F."/>
            <person name="Albersmeier A."/>
            <person name="Kalinowski J."/>
            <person name="Ruckert C."/>
        </authorList>
    </citation>
    <scope>NUCLEOTIDE SEQUENCE</scope>
    <source>
        <strain evidence="1">KCTC 22169</strain>
    </source>
</reference>
<organism evidence="1 2">
    <name type="scientific">Saccharospirillum salsuginis</name>
    <dbReference type="NCBI Taxonomy" id="418750"/>
    <lineage>
        <taxon>Bacteria</taxon>
        <taxon>Pseudomonadati</taxon>
        <taxon>Pseudomonadota</taxon>
        <taxon>Gammaproteobacteria</taxon>
        <taxon>Oceanospirillales</taxon>
        <taxon>Saccharospirillaceae</taxon>
        <taxon>Saccharospirillum</taxon>
    </lineage>
</organism>
<accession>A0A918KF08</accession>
<dbReference type="RefSeq" id="WP_189610413.1">
    <property type="nucleotide sequence ID" value="NZ_BMXR01000008.1"/>
</dbReference>
<dbReference type="Pfam" id="PF12069">
    <property type="entry name" value="DUF3549"/>
    <property type="match status" value="1"/>
</dbReference>
<evidence type="ECO:0000313" key="1">
    <source>
        <dbReference type="EMBL" id="GGX61405.1"/>
    </source>
</evidence>
<gene>
    <name evidence="1" type="ORF">GCM10007392_31580</name>
</gene>
<dbReference type="Proteomes" id="UP000626148">
    <property type="component" value="Unassembled WGS sequence"/>
</dbReference>
<evidence type="ECO:0000313" key="2">
    <source>
        <dbReference type="Proteomes" id="UP000626148"/>
    </source>
</evidence>
<proteinExistence type="predicted"/>
<dbReference type="EMBL" id="BMXR01000008">
    <property type="protein sequence ID" value="GGX61405.1"/>
    <property type="molecule type" value="Genomic_DNA"/>
</dbReference>
<evidence type="ECO:0008006" key="3">
    <source>
        <dbReference type="Google" id="ProtNLM"/>
    </source>
</evidence>
<dbReference type="InterPro" id="IPR021936">
    <property type="entry name" value="DUF3549"/>
</dbReference>
<comment type="caution">
    <text evidence="1">The sequence shown here is derived from an EMBL/GenBank/DDBJ whole genome shotgun (WGS) entry which is preliminary data.</text>
</comment>
<name>A0A918KF08_9GAMM</name>
<dbReference type="AlphaFoldDB" id="A0A918KF08"/>